<dbReference type="Pfam" id="PF01301">
    <property type="entry name" value="Glyco_hydro_35"/>
    <property type="match status" value="2"/>
</dbReference>
<dbReference type="EC" id="3.2.1.23" evidence="4"/>
<dbReference type="InterPro" id="IPR001944">
    <property type="entry name" value="Glycoside_Hdrlase_35"/>
</dbReference>
<comment type="catalytic activity">
    <reaction evidence="1">
        <text>Hydrolysis of terminal non-reducing beta-D-galactose residues in beta-D-galactosides.</text>
        <dbReference type="EC" id="3.2.1.23"/>
    </reaction>
</comment>
<evidence type="ECO:0000256" key="5">
    <source>
        <dbReference type="ARBA" id="ARBA00022523"/>
    </source>
</evidence>
<dbReference type="PANTHER" id="PTHR23421">
    <property type="entry name" value="BETA-GALACTOSIDASE RELATED"/>
    <property type="match status" value="1"/>
</dbReference>
<evidence type="ECO:0000313" key="14">
    <source>
        <dbReference type="Proteomes" id="UP001054252"/>
    </source>
</evidence>
<dbReference type="GO" id="GO:0005975">
    <property type="term" value="P:carbohydrate metabolic process"/>
    <property type="evidence" value="ECO:0007669"/>
    <property type="project" value="InterPro"/>
</dbReference>
<feature type="domain" description="Glycoside hydrolase 35 catalytic" evidence="10">
    <location>
        <begin position="21"/>
        <end position="140"/>
    </location>
</feature>
<protein>
    <recommendedName>
        <fullName evidence="4">beta-galactosidase</fullName>
        <ecNumber evidence="4">3.2.1.23</ecNumber>
    </recommendedName>
</protein>
<comment type="similarity">
    <text evidence="3">Belongs to the glycosyl hydrolase 35 family.</text>
</comment>
<evidence type="ECO:0000256" key="4">
    <source>
        <dbReference type="ARBA" id="ARBA00012756"/>
    </source>
</evidence>
<dbReference type="Proteomes" id="UP001054252">
    <property type="component" value="Unassembled WGS sequence"/>
</dbReference>
<dbReference type="PRINTS" id="PR00742">
    <property type="entry name" value="GLHYDRLASE35"/>
</dbReference>
<dbReference type="Gene3D" id="2.60.120.260">
    <property type="entry name" value="Galactose-binding domain-like"/>
    <property type="match status" value="2"/>
</dbReference>
<feature type="region of interest" description="Disordered" evidence="9">
    <location>
        <begin position="434"/>
        <end position="453"/>
    </location>
</feature>
<keyword evidence="8" id="KW-0326">Glycosidase</keyword>
<dbReference type="AlphaFoldDB" id="A0AAV5KI05"/>
<feature type="domain" description="Beta-galactosidase galactose-binding" evidence="12">
    <location>
        <begin position="451"/>
        <end position="487"/>
    </location>
</feature>
<dbReference type="InterPro" id="IPR041392">
    <property type="entry name" value="GHD"/>
</dbReference>
<dbReference type="GO" id="GO:0048046">
    <property type="term" value="C:apoplast"/>
    <property type="evidence" value="ECO:0007669"/>
    <property type="project" value="UniProtKB-SubCell"/>
</dbReference>
<dbReference type="SUPFAM" id="SSF51445">
    <property type="entry name" value="(Trans)glycosidases"/>
    <property type="match status" value="1"/>
</dbReference>
<dbReference type="FunFam" id="2.60.120.260:FF:000142">
    <property type="entry name" value="Beta-galactosidase"/>
    <property type="match status" value="1"/>
</dbReference>
<keyword evidence="14" id="KW-1185">Reference proteome</keyword>
<keyword evidence="7" id="KW-0378">Hydrolase</keyword>
<dbReference type="Gene3D" id="3.20.20.80">
    <property type="entry name" value="Glycosidases"/>
    <property type="match status" value="1"/>
</dbReference>
<evidence type="ECO:0000256" key="1">
    <source>
        <dbReference type="ARBA" id="ARBA00001412"/>
    </source>
</evidence>
<reference evidence="13 14" key="1">
    <citation type="journal article" date="2021" name="Commun. Biol.">
        <title>The genome of Shorea leprosula (Dipterocarpaceae) highlights the ecological relevance of drought in aseasonal tropical rainforests.</title>
        <authorList>
            <person name="Ng K.K.S."/>
            <person name="Kobayashi M.J."/>
            <person name="Fawcett J.A."/>
            <person name="Hatakeyama M."/>
            <person name="Paape T."/>
            <person name="Ng C.H."/>
            <person name="Ang C.C."/>
            <person name="Tnah L.H."/>
            <person name="Lee C.T."/>
            <person name="Nishiyama T."/>
            <person name="Sese J."/>
            <person name="O'Brien M.J."/>
            <person name="Copetti D."/>
            <person name="Mohd Noor M.I."/>
            <person name="Ong R.C."/>
            <person name="Putra M."/>
            <person name="Sireger I.Z."/>
            <person name="Indrioko S."/>
            <person name="Kosugi Y."/>
            <person name="Izuno A."/>
            <person name="Isagi Y."/>
            <person name="Lee S.L."/>
            <person name="Shimizu K.K."/>
        </authorList>
    </citation>
    <scope>NUCLEOTIDE SEQUENCE [LARGE SCALE GENOMIC DNA]</scope>
    <source>
        <strain evidence="13">214</strain>
    </source>
</reference>
<evidence type="ECO:0000313" key="13">
    <source>
        <dbReference type="EMBL" id="GKV24149.1"/>
    </source>
</evidence>
<dbReference type="SUPFAM" id="SSF49785">
    <property type="entry name" value="Galactose-binding domain-like"/>
    <property type="match status" value="2"/>
</dbReference>
<evidence type="ECO:0000256" key="6">
    <source>
        <dbReference type="ARBA" id="ARBA00022729"/>
    </source>
</evidence>
<comment type="subcellular location">
    <subcellularLocation>
        <location evidence="2">Secreted</location>
        <location evidence="2">Extracellular space</location>
        <location evidence="2">Apoplast</location>
    </subcellularLocation>
</comment>
<keyword evidence="6" id="KW-0732">Signal</keyword>
<dbReference type="InterPro" id="IPR008979">
    <property type="entry name" value="Galactose-bd-like_sf"/>
</dbReference>
<feature type="region of interest" description="Disordered" evidence="9">
    <location>
        <begin position="1"/>
        <end position="20"/>
    </location>
</feature>
<evidence type="ECO:0000256" key="9">
    <source>
        <dbReference type="SAM" id="MobiDB-lite"/>
    </source>
</evidence>
<comment type="caution">
    <text evidence="13">The sequence shown here is derived from an EMBL/GenBank/DDBJ whole genome shotgun (WGS) entry which is preliminary data.</text>
</comment>
<dbReference type="Pfam" id="PF21467">
    <property type="entry name" value="BetaGal_gal-bd"/>
    <property type="match status" value="1"/>
</dbReference>
<evidence type="ECO:0000259" key="11">
    <source>
        <dbReference type="Pfam" id="PF17834"/>
    </source>
</evidence>
<dbReference type="EMBL" id="BPVZ01000064">
    <property type="protein sequence ID" value="GKV24149.1"/>
    <property type="molecule type" value="Genomic_DNA"/>
</dbReference>
<feature type="domain" description="Glycoside hydrolase 35 catalytic" evidence="10">
    <location>
        <begin position="141"/>
        <end position="186"/>
    </location>
</feature>
<gene>
    <name evidence="13" type="ORF">SLEP1_g33796</name>
</gene>
<name>A0AAV5KI05_9ROSI</name>
<evidence type="ECO:0000256" key="8">
    <source>
        <dbReference type="ARBA" id="ARBA00023295"/>
    </source>
</evidence>
<dbReference type="GO" id="GO:0004565">
    <property type="term" value="F:beta-galactosidase activity"/>
    <property type="evidence" value="ECO:0007669"/>
    <property type="project" value="UniProtKB-EC"/>
</dbReference>
<dbReference type="InterPro" id="IPR017853">
    <property type="entry name" value="GH"/>
</dbReference>
<dbReference type="InterPro" id="IPR031330">
    <property type="entry name" value="Gly_Hdrlase_35_cat"/>
</dbReference>
<dbReference type="InterPro" id="IPR048913">
    <property type="entry name" value="BetaGal_gal-bd"/>
</dbReference>
<organism evidence="13 14">
    <name type="scientific">Rubroshorea leprosula</name>
    <dbReference type="NCBI Taxonomy" id="152421"/>
    <lineage>
        <taxon>Eukaryota</taxon>
        <taxon>Viridiplantae</taxon>
        <taxon>Streptophyta</taxon>
        <taxon>Embryophyta</taxon>
        <taxon>Tracheophyta</taxon>
        <taxon>Spermatophyta</taxon>
        <taxon>Magnoliopsida</taxon>
        <taxon>eudicotyledons</taxon>
        <taxon>Gunneridae</taxon>
        <taxon>Pentapetalae</taxon>
        <taxon>rosids</taxon>
        <taxon>malvids</taxon>
        <taxon>Malvales</taxon>
        <taxon>Dipterocarpaceae</taxon>
        <taxon>Rubroshorea</taxon>
    </lineage>
</organism>
<evidence type="ECO:0000259" key="12">
    <source>
        <dbReference type="Pfam" id="PF21467"/>
    </source>
</evidence>
<evidence type="ECO:0000259" key="10">
    <source>
        <dbReference type="Pfam" id="PF01301"/>
    </source>
</evidence>
<evidence type="ECO:0000256" key="3">
    <source>
        <dbReference type="ARBA" id="ARBA00009809"/>
    </source>
</evidence>
<proteinExistence type="inferred from homology"/>
<dbReference type="Pfam" id="PF17834">
    <property type="entry name" value="GHD"/>
    <property type="match status" value="1"/>
</dbReference>
<keyword evidence="5" id="KW-0052">Apoplast</keyword>
<evidence type="ECO:0000256" key="2">
    <source>
        <dbReference type="ARBA" id="ARBA00004271"/>
    </source>
</evidence>
<evidence type="ECO:0000256" key="7">
    <source>
        <dbReference type="ARBA" id="ARBA00022801"/>
    </source>
</evidence>
<feature type="domain" description="Beta-galactosidase beta-sandwich" evidence="11">
    <location>
        <begin position="211"/>
        <end position="266"/>
    </location>
</feature>
<sequence length="506" mass="56466">MGRGEFFSPAPYTTPRSTSEQAMQRFIRKIVHTMKDEKLLESQCGLIILSQIKNEYEAERKRYGHAGVAHMNWAAKMAVGMDTGVPWVMCKQDDAPDPLINTCNDFYCDYFSPDKANNPTLWTVAWTGWFSVFGGPNYQRLYHGGTNFGRTSGGPFITTSYDYDAPIDEYALVRQPKHDYLLRLHKVIKFYEKALVNADPAFIALGKYKVAYVFNSDSGGYAAFLSNFNRNSSMRVRFNNMHYDPSPWSISILPDLKNVVFNTAQVGNKPSKVQIVPINVTFNSWETFGENVSSVEDESTITAKGLLEQLSSTRDTTDYLWYTTRVDISSSESFLHGGKPPILTVKSEGPAVVVNNVTGSAFGSRMRRRCTFRGNINQHAGANQISILRVAMGLIWAAILREQKIGVQEPVFLQGLDEGTRDISRSKWSSKVDLKGESEAQVPSKPVPSAFFDAPEGDDPLALDMSRMSKGHMWINGQNIGRYWTTPANGNCTKCSYAGTLFLGPG</sequence>
<accession>A0AAV5KI05</accession>